<keyword evidence="1" id="KW-0812">Transmembrane</keyword>
<evidence type="ECO:0000256" key="1">
    <source>
        <dbReference type="SAM" id="Phobius"/>
    </source>
</evidence>
<proteinExistence type="predicted"/>
<keyword evidence="3" id="KW-1185">Reference proteome</keyword>
<feature type="transmembrane region" description="Helical" evidence="1">
    <location>
        <begin position="21"/>
        <end position="39"/>
    </location>
</feature>
<keyword evidence="1" id="KW-0472">Membrane</keyword>
<dbReference type="Proteomes" id="UP000286402">
    <property type="component" value="Unassembled WGS sequence"/>
</dbReference>
<organism evidence="2 3">
    <name type="scientific">Sphingobacterium siyangense</name>
    <dbReference type="NCBI Taxonomy" id="459529"/>
    <lineage>
        <taxon>Bacteria</taxon>
        <taxon>Pseudomonadati</taxon>
        <taxon>Bacteroidota</taxon>
        <taxon>Sphingobacteriia</taxon>
        <taxon>Sphingobacteriales</taxon>
        <taxon>Sphingobacteriaceae</taxon>
        <taxon>Sphingobacterium</taxon>
    </lineage>
</organism>
<accession>A0A420FQH6</accession>
<reference evidence="2 3" key="1">
    <citation type="submission" date="2016-07" db="EMBL/GenBank/DDBJ databases">
        <title>Genome analysis of Sphingobacterium siyangense T12B17.</title>
        <authorList>
            <person name="Xu D."/>
            <person name="Su Y."/>
            <person name="Zheng S."/>
        </authorList>
    </citation>
    <scope>NUCLEOTIDE SEQUENCE [LARGE SCALE GENOMIC DNA]</scope>
    <source>
        <strain evidence="2 3">T12B17</strain>
    </source>
</reference>
<comment type="caution">
    <text evidence="2">The sequence shown here is derived from an EMBL/GenBank/DDBJ whole genome shotgun (WGS) entry which is preliminary data.</text>
</comment>
<keyword evidence="1" id="KW-1133">Transmembrane helix</keyword>
<gene>
    <name evidence="2" type="ORF">BCY89_09620</name>
</gene>
<evidence type="ECO:0000313" key="2">
    <source>
        <dbReference type="EMBL" id="RKF35174.1"/>
    </source>
</evidence>
<name>A0A420FQH6_9SPHI</name>
<sequence>MINLIIIKPYWFIWIKIIQNISLLFSFVLLGGSAIVSFVKNVTTINIDFNLLMYFLFFLFVFLISFLLDILIKRESLIHLDLDDKNQANDIYLQVNIYKGYPSYWGHFIKMSHHNSKKKYLFRYDSDFVKIIPKEQIKYANWHPLILEKTSKILKESLNLLWAIN</sequence>
<evidence type="ECO:0000313" key="3">
    <source>
        <dbReference type="Proteomes" id="UP000286402"/>
    </source>
</evidence>
<protein>
    <submittedName>
        <fullName evidence="2">Uncharacterized protein</fullName>
    </submittedName>
</protein>
<dbReference type="AlphaFoldDB" id="A0A420FQH6"/>
<dbReference type="EMBL" id="MCAQ01000023">
    <property type="protein sequence ID" value="RKF35174.1"/>
    <property type="molecule type" value="Genomic_DNA"/>
</dbReference>
<feature type="transmembrane region" description="Helical" evidence="1">
    <location>
        <begin position="51"/>
        <end position="72"/>
    </location>
</feature>